<dbReference type="AlphaFoldDB" id="A0AA39CNE8"/>
<evidence type="ECO:0000313" key="4">
    <source>
        <dbReference type="Proteomes" id="UP001172673"/>
    </source>
</evidence>
<dbReference type="InterPro" id="IPR000683">
    <property type="entry name" value="Gfo/Idh/MocA-like_OxRdtase_N"/>
</dbReference>
<dbReference type="InterPro" id="IPR051317">
    <property type="entry name" value="Gfo/Idh/MocA_oxidoreduct"/>
</dbReference>
<feature type="domain" description="Gfo/Idh/MocA-like oxidoreductase N-terminal" evidence="1">
    <location>
        <begin position="22"/>
        <end position="140"/>
    </location>
</feature>
<proteinExistence type="predicted"/>
<dbReference type="InterPro" id="IPR055080">
    <property type="entry name" value="Gal80p-like_C"/>
</dbReference>
<dbReference type="Pfam" id="PF01408">
    <property type="entry name" value="GFO_IDH_MocA"/>
    <property type="match status" value="1"/>
</dbReference>
<dbReference type="InterPro" id="IPR036291">
    <property type="entry name" value="NAD(P)-bd_dom_sf"/>
</dbReference>
<dbReference type="PANTHER" id="PTHR43708">
    <property type="entry name" value="CONSERVED EXPRESSED OXIDOREDUCTASE (EUROFUNG)"/>
    <property type="match status" value="1"/>
</dbReference>
<dbReference type="PANTHER" id="PTHR43708:SF1">
    <property type="entry name" value="GALACTOSE_LACTOSE METABOLISM REGULATORY PROTEIN GAL80"/>
    <property type="match status" value="1"/>
</dbReference>
<name>A0AA39CNE8_9EURO</name>
<dbReference type="SUPFAM" id="SSF51735">
    <property type="entry name" value="NAD(P)-binding Rossmann-fold domains"/>
    <property type="match status" value="1"/>
</dbReference>
<comment type="caution">
    <text evidence="3">The sequence shown here is derived from an EMBL/GenBank/DDBJ whole genome shotgun (WGS) entry which is preliminary data.</text>
</comment>
<dbReference type="EMBL" id="JAPDRK010000003">
    <property type="protein sequence ID" value="KAJ9614165.1"/>
    <property type="molecule type" value="Genomic_DNA"/>
</dbReference>
<dbReference type="GO" id="GO:0000166">
    <property type="term" value="F:nucleotide binding"/>
    <property type="evidence" value="ECO:0007669"/>
    <property type="project" value="InterPro"/>
</dbReference>
<dbReference type="Pfam" id="PF22685">
    <property type="entry name" value="Gal80p_C-like"/>
    <property type="match status" value="1"/>
</dbReference>
<dbReference type="Gene3D" id="3.40.50.720">
    <property type="entry name" value="NAD(P)-binding Rossmann-like Domain"/>
    <property type="match status" value="1"/>
</dbReference>
<gene>
    <name evidence="3" type="primary">GAL80_2</name>
    <name evidence="3" type="ORF">H2200_002301</name>
</gene>
<reference evidence="3" key="1">
    <citation type="submission" date="2022-10" db="EMBL/GenBank/DDBJ databases">
        <title>Culturing micro-colonial fungi from biological soil crusts in the Mojave desert and describing Neophaeococcomyces mojavensis, and introducing the new genera and species Taxawa tesnikishii.</title>
        <authorList>
            <person name="Kurbessoian T."/>
            <person name="Stajich J.E."/>
        </authorList>
    </citation>
    <scope>NUCLEOTIDE SEQUENCE</scope>
    <source>
        <strain evidence="3">TK_41</strain>
    </source>
</reference>
<dbReference type="Gene3D" id="3.30.360.10">
    <property type="entry name" value="Dihydrodipicolinate Reductase, domain 2"/>
    <property type="match status" value="1"/>
</dbReference>
<evidence type="ECO:0000313" key="3">
    <source>
        <dbReference type="EMBL" id="KAJ9614165.1"/>
    </source>
</evidence>
<dbReference type="Proteomes" id="UP001172673">
    <property type="component" value="Unassembled WGS sequence"/>
</dbReference>
<evidence type="ECO:0000259" key="1">
    <source>
        <dbReference type="Pfam" id="PF01408"/>
    </source>
</evidence>
<dbReference type="SUPFAM" id="SSF55347">
    <property type="entry name" value="Glyceraldehyde-3-phosphate dehydrogenase-like, C-terminal domain"/>
    <property type="match status" value="1"/>
</dbReference>
<protein>
    <submittedName>
        <fullName evidence="3">Transcription regulator gal80</fullName>
    </submittedName>
</protein>
<accession>A0AA39CNE8</accession>
<feature type="domain" description="Gal80p-like C-terminal" evidence="2">
    <location>
        <begin position="158"/>
        <end position="304"/>
    </location>
</feature>
<evidence type="ECO:0000259" key="2">
    <source>
        <dbReference type="Pfam" id="PF22685"/>
    </source>
</evidence>
<organism evidence="3 4">
    <name type="scientific">Cladophialophora chaetospira</name>
    <dbReference type="NCBI Taxonomy" id="386627"/>
    <lineage>
        <taxon>Eukaryota</taxon>
        <taxon>Fungi</taxon>
        <taxon>Dikarya</taxon>
        <taxon>Ascomycota</taxon>
        <taxon>Pezizomycotina</taxon>
        <taxon>Eurotiomycetes</taxon>
        <taxon>Chaetothyriomycetidae</taxon>
        <taxon>Chaetothyriales</taxon>
        <taxon>Herpotrichiellaceae</taxon>
        <taxon>Cladophialophora</taxon>
    </lineage>
</organism>
<keyword evidence="4" id="KW-1185">Reference proteome</keyword>
<sequence>MSTSTTSPLKTALIGLSSAPTGHGWLNHFHLPALQKHVDKFQITSVLGSSLTNAQNAIKKHNLASSIRAYGMPEDLAKDKEVDFLVVGVKAPLHRDVIMPSLQGGRLKGMFVEWPIGRSLAETEEIINLARAQNLRTAVGLQGRYSAVTRRSHQLIPRIGRILSTTVVGTLPSGDGKTEPAGTAYALDPANGATILDIHFAHFIECLTFALDADFATVSGLAKTMHPTTNLIDPLTTEVVQTEYPKPSPDQILAQGLLRSKSATPSDAAEGDVVYSIHIRGGSSISGGMTWLIYGSNGEIEITSPYHMVPWINLPVPWKIRVKVDGAEDVEEENVTEEEEGQPAVGRLWDAFVEGNDGGWPDFEHALKIHRVVDAVWRSSRDGKVVKL</sequence>